<dbReference type="KEGG" id="kle:AO703_13725"/>
<proteinExistence type="predicted"/>
<sequence>MTFRSQMHYGIWLVFIKYAFHLSSITDINLFKAIAFTILDFCERFQITCVGQFINIDYCISCIFYNMSNNCRSNKACATSYKYFHDIFHY</sequence>
<organism evidence="1 2">
    <name type="scientific">[Enterobacter] lignolyticus</name>
    <dbReference type="NCBI Taxonomy" id="1334193"/>
    <lineage>
        <taxon>Bacteria</taxon>
        <taxon>Pseudomonadati</taxon>
        <taxon>Pseudomonadota</taxon>
        <taxon>Gammaproteobacteria</taxon>
        <taxon>Enterobacterales</taxon>
        <taxon>Enterobacteriaceae</taxon>
        <taxon>Pluralibacter</taxon>
    </lineage>
</organism>
<reference evidence="2" key="1">
    <citation type="submission" date="2015-10" db="EMBL/GenBank/DDBJ databases">
        <title>Complete Genome Sequencing of Klebsiella sp. strain G5.</title>
        <authorList>
            <person name="Chan K.-G."/>
            <person name="Chen J.-W."/>
        </authorList>
    </citation>
    <scope>NUCLEOTIDE SEQUENCE [LARGE SCALE GENOMIC DNA]</scope>
    <source>
        <strain evidence="2">G5</strain>
    </source>
</reference>
<protein>
    <submittedName>
        <fullName evidence="1">Uncharacterized protein</fullName>
    </submittedName>
</protein>
<accession>A0A806X5V9</accession>
<dbReference type="Proteomes" id="UP000069162">
    <property type="component" value="Chromosome"/>
</dbReference>
<dbReference type="AlphaFoldDB" id="A0A806X5V9"/>
<name>A0A806X5V9_9ENTR</name>
<evidence type="ECO:0000313" key="2">
    <source>
        <dbReference type="Proteomes" id="UP000069162"/>
    </source>
</evidence>
<gene>
    <name evidence="1" type="ORF">AO703_13725</name>
</gene>
<evidence type="ECO:0000313" key="1">
    <source>
        <dbReference type="EMBL" id="ALR77310.1"/>
    </source>
</evidence>
<dbReference type="EMBL" id="CP012871">
    <property type="protein sequence ID" value="ALR77310.1"/>
    <property type="molecule type" value="Genomic_DNA"/>
</dbReference>